<name>E6TJ43_MYCSR</name>
<protein>
    <submittedName>
        <fullName evidence="1">Uncharacterized protein</fullName>
    </submittedName>
</protein>
<dbReference type="AlphaFoldDB" id="E6TJ43"/>
<accession>E6TJ43</accession>
<organism evidence="1 2">
    <name type="scientific">Mycolicibacterium gilvum (strain DSM 45189 / LMG 24558 / Spyr1)</name>
    <name type="common">Mycobacterium gilvum</name>
    <dbReference type="NCBI Taxonomy" id="278137"/>
    <lineage>
        <taxon>Bacteria</taxon>
        <taxon>Bacillati</taxon>
        <taxon>Actinomycetota</taxon>
        <taxon>Actinomycetes</taxon>
        <taxon>Mycobacteriales</taxon>
        <taxon>Mycobacteriaceae</taxon>
        <taxon>Mycolicibacterium</taxon>
    </lineage>
</organism>
<evidence type="ECO:0000313" key="2">
    <source>
        <dbReference type="Proteomes" id="UP000008916"/>
    </source>
</evidence>
<gene>
    <name evidence="1" type="ordered locus">Mspyr1_24800</name>
</gene>
<dbReference type="Proteomes" id="UP000008916">
    <property type="component" value="Chromosome"/>
</dbReference>
<reference evidence="1 2" key="1">
    <citation type="journal article" date="2011" name="Stand. Genomic Sci.">
        <title>Complete genome sequence of Mycobacterium sp. strain (Spyr1) and reclassification to Mycobacterium gilvum Spyr1.</title>
        <authorList>
            <person name="Kallimanis A."/>
            <person name="Karabika E."/>
            <person name="Mavromatis K."/>
            <person name="Lapidus A."/>
            <person name="Labutti K.M."/>
            <person name="Liolios K."/>
            <person name="Ivanova N."/>
            <person name="Goodwin L."/>
            <person name="Woyke T."/>
            <person name="Velentzas A.D."/>
            <person name="Perisynakis A."/>
            <person name="Ouzounis C.C."/>
            <person name="Kyrpides N.C."/>
            <person name="Koukkou A.I."/>
            <person name="Drainas C."/>
        </authorList>
    </citation>
    <scope>NUCLEOTIDE SEQUENCE [LARGE SCALE GENOMIC DNA]</scope>
    <source>
        <strain evidence="2">DSM 45189 / LMG 24558 / Spyr1</strain>
    </source>
</reference>
<keyword evidence="2" id="KW-1185">Reference proteome</keyword>
<dbReference type="KEGG" id="msp:Mspyr1_24800"/>
<dbReference type="EMBL" id="CP002385">
    <property type="protein sequence ID" value="ADT99120.1"/>
    <property type="molecule type" value="Genomic_DNA"/>
</dbReference>
<evidence type="ECO:0000313" key="1">
    <source>
        <dbReference type="EMBL" id="ADT99120.1"/>
    </source>
</evidence>
<dbReference type="HOGENOM" id="CLU_3120120_0_0_11"/>
<proteinExistence type="predicted"/>
<dbReference type="RefSeq" id="WP_013471551.1">
    <property type="nucleotide sequence ID" value="NC_014814.1"/>
</dbReference>
<sequence length="50" mass="5317">MLPAYPGGQSTDTVAIDATDVSPRAGDHCAAQSMCFMITAGWLWSCRLGR</sequence>